<accession>A0ABY3VTP3</accession>
<dbReference type="Proteomes" id="UP001055336">
    <property type="component" value="Chromosome"/>
</dbReference>
<feature type="transmembrane region" description="Helical" evidence="1">
    <location>
        <begin position="203"/>
        <end position="220"/>
    </location>
</feature>
<dbReference type="EMBL" id="CP092488">
    <property type="protein sequence ID" value="UMB71801.1"/>
    <property type="molecule type" value="Genomic_DNA"/>
</dbReference>
<feature type="transmembrane region" description="Helical" evidence="1">
    <location>
        <begin position="71"/>
        <end position="89"/>
    </location>
</feature>
<protein>
    <recommendedName>
        <fullName evidence="4">Transmembrane protein</fullName>
    </recommendedName>
</protein>
<keyword evidence="3" id="KW-1185">Reference proteome</keyword>
<feature type="transmembrane region" description="Helical" evidence="1">
    <location>
        <begin position="129"/>
        <end position="148"/>
    </location>
</feature>
<feature type="transmembrane region" description="Helical" evidence="1">
    <location>
        <begin position="226"/>
        <end position="244"/>
    </location>
</feature>
<evidence type="ECO:0000256" key="1">
    <source>
        <dbReference type="SAM" id="Phobius"/>
    </source>
</evidence>
<evidence type="ECO:0008006" key="4">
    <source>
        <dbReference type="Google" id="ProtNLM"/>
    </source>
</evidence>
<reference evidence="2" key="1">
    <citation type="submission" date="2022-08" db="EMBL/GenBank/DDBJ databases">
        <title>Whole genome sequencing of non-tuberculosis mycobacteria type-strains.</title>
        <authorList>
            <person name="Igarashi Y."/>
            <person name="Osugi A."/>
            <person name="Mitarai S."/>
        </authorList>
    </citation>
    <scope>NUCLEOTIDE SEQUENCE</scope>
    <source>
        <strain evidence="2">DSM 45127</strain>
    </source>
</reference>
<feature type="transmembrane region" description="Helical" evidence="1">
    <location>
        <begin position="12"/>
        <end position="30"/>
    </location>
</feature>
<dbReference type="Pfam" id="PF20401">
    <property type="entry name" value="Rhomboid_2"/>
    <property type="match status" value="1"/>
</dbReference>
<sequence length="267" mass="28162">MIVQVLSRLSRVRITLAYAVVLIGVSAALVELGPRVRAHVIAQASTNLHNLAHGNFATLLGSAFVTDAGPMYFWLPCLVCLLALAELIWRSGRLAIVFITGHIGATLLVAAGLTAAIEFHWLPLSVSRASDVGVSYGAVAVLGALTSAIPRRWRLAWVGFWVPVGLAAALLGEDFTDVGHAVALILGLLVSTRLDGPARWTRVRCALLAVSAAFGFLMLAHDTWSMLGAGAVGVAGAAIIELLTRLPLTRRRLAPELAPEPALTAEC</sequence>
<keyword evidence="1" id="KW-0472">Membrane</keyword>
<gene>
    <name evidence="2" type="ORF">MKK62_11580</name>
</gene>
<evidence type="ECO:0000313" key="2">
    <source>
        <dbReference type="EMBL" id="UMB71801.1"/>
    </source>
</evidence>
<keyword evidence="1" id="KW-0812">Transmembrane</keyword>
<name>A0ABY3VTP3_9MYCO</name>
<dbReference type="RefSeq" id="WP_240263529.1">
    <property type="nucleotide sequence ID" value="NZ_CP092488.2"/>
</dbReference>
<keyword evidence="1" id="KW-1133">Transmembrane helix</keyword>
<feature type="transmembrane region" description="Helical" evidence="1">
    <location>
        <begin position="96"/>
        <end position="117"/>
    </location>
</feature>
<evidence type="ECO:0000313" key="3">
    <source>
        <dbReference type="Proteomes" id="UP001055336"/>
    </source>
</evidence>
<dbReference type="InterPro" id="IPR046862">
    <property type="entry name" value="Rhomboid_2"/>
</dbReference>
<organism evidence="2 3">
    <name type="scientific">Mycobacterium paraterrae</name>
    <dbReference type="NCBI Taxonomy" id="577492"/>
    <lineage>
        <taxon>Bacteria</taxon>
        <taxon>Bacillati</taxon>
        <taxon>Actinomycetota</taxon>
        <taxon>Actinomycetes</taxon>
        <taxon>Mycobacteriales</taxon>
        <taxon>Mycobacteriaceae</taxon>
        <taxon>Mycobacterium</taxon>
    </lineage>
</organism>
<proteinExistence type="predicted"/>